<dbReference type="Proteomes" id="UP000075515">
    <property type="component" value="Unassembled WGS sequence"/>
</dbReference>
<dbReference type="InterPro" id="IPR014718">
    <property type="entry name" value="GH-type_carb-bd"/>
</dbReference>
<dbReference type="PANTHER" id="PTHR11122:SF13">
    <property type="entry name" value="GLUCOSE-6-PHOSPHATE 1-EPIMERASE"/>
    <property type="match status" value="1"/>
</dbReference>
<gene>
    <name evidence="1" type="ORF">BE18_19175</name>
</gene>
<reference evidence="1 2" key="1">
    <citation type="submission" date="2014-02" db="EMBL/GenBank/DDBJ databases">
        <title>The small core and large imbalanced accessory genome model reveals a collaborative survival strategy of Sorangium cellulosum strains in nature.</title>
        <authorList>
            <person name="Han K."/>
            <person name="Peng R."/>
            <person name="Blom J."/>
            <person name="Li Y.-Z."/>
        </authorList>
    </citation>
    <scope>NUCLEOTIDE SEQUENCE [LARGE SCALE GENOMIC DNA]</scope>
    <source>
        <strain evidence="1 2">So0149</strain>
    </source>
</reference>
<evidence type="ECO:0000313" key="2">
    <source>
        <dbReference type="Proteomes" id="UP000075515"/>
    </source>
</evidence>
<proteinExistence type="predicted"/>
<dbReference type="InterPro" id="IPR008183">
    <property type="entry name" value="Aldose_1/G6P_1-epimerase"/>
</dbReference>
<dbReference type="AlphaFoldDB" id="A0A150S0E8"/>
<accession>A0A150S0E8</accession>
<dbReference type="Pfam" id="PF01263">
    <property type="entry name" value="Aldose_epim"/>
    <property type="match status" value="1"/>
</dbReference>
<dbReference type="GO" id="GO:0030246">
    <property type="term" value="F:carbohydrate binding"/>
    <property type="evidence" value="ECO:0007669"/>
    <property type="project" value="InterPro"/>
</dbReference>
<dbReference type="PANTHER" id="PTHR11122">
    <property type="entry name" value="APOSPORY-ASSOCIATED PROTEIN C-RELATED"/>
    <property type="match status" value="1"/>
</dbReference>
<organism evidence="1 2">
    <name type="scientific">Sorangium cellulosum</name>
    <name type="common">Polyangium cellulosum</name>
    <dbReference type="NCBI Taxonomy" id="56"/>
    <lineage>
        <taxon>Bacteria</taxon>
        <taxon>Pseudomonadati</taxon>
        <taxon>Myxococcota</taxon>
        <taxon>Polyangia</taxon>
        <taxon>Polyangiales</taxon>
        <taxon>Polyangiaceae</taxon>
        <taxon>Sorangium</taxon>
    </lineage>
</organism>
<evidence type="ECO:0000313" key="1">
    <source>
        <dbReference type="EMBL" id="KYF76653.1"/>
    </source>
</evidence>
<dbReference type="EMBL" id="JEMC01004011">
    <property type="protein sequence ID" value="KYF76653.1"/>
    <property type="molecule type" value="Genomic_DNA"/>
</dbReference>
<comment type="caution">
    <text evidence="1">The sequence shown here is derived from an EMBL/GenBank/DDBJ whole genome shotgun (WGS) entry which is preliminary data.</text>
</comment>
<dbReference type="InterPro" id="IPR011013">
    <property type="entry name" value="Gal_mutarotase_sf_dom"/>
</dbReference>
<dbReference type="CDD" id="cd09025">
    <property type="entry name" value="Aldose_epim_Slr1438"/>
    <property type="match status" value="1"/>
</dbReference>
<dbReference type="GO" id="GO:0005975">
    <property type="term" value="P:carbohydrate metabolic process"/>
    <property type="evidence" value="ECO:0007669"/>
    <property type="project" value="InterPro"/>
</dbReference>
<dbReference type="GO" id="GO:0016853">
    <property type="term" value="F:isomerase activity"/>
    <property type="evidence" value="ECO:0007669"/>
    <property type="project" value="InterPro"/>
</dbReference>
<protein>
    <submittedName>
        <fullName evidence="1">Galactose mutarotase</fullName>
    </submittedName>
</protein>
<dbReference type="SUPFAM" id="SSF74650">
    <property type="entry name" value="Galactose mutarotase-like"/>
    <property type="match status" value="1"/>
</dbReference>
<name>A0A150S0E8_SORCE</name>
<dbReference type="Gene3D" id="2.70.98.10">
    <property type="match status" value="1"/>
</dbReference>
<sequence>MFSVKQIEGAIPAVELVDGGASSRAVLAPARGGILTELTLGGRELLYLDRATFEDRSANVRGGNPVLFPSPGKLAGDAWSSSGAQGQMRQHGFARALPWSLDDRGAAAPDGAHARLALRSSEATRAQYPWDFRAELTYTLRGRSLRIDIRVTNETGEGAPPMPFGFGFHPYFAVSQADKPRASIETRATRAFDNTTKQEVPFSGFDLTRPEVDLHLLDHGSTESALSIEGPRAARIAVRGSPEFTHWVVWTLQGKDFVCLEPWTCPGNALNTGERLIHLPSRETQALWIEISA</sequence>